<accession>A0ABP0UDR7</accession>
<sequence>MLREYVDDLGTRVQAHWLAIDANEKTIVLQTIARFAIDLSDSIAKVEAERDSANNAAVDLVPLVMSMDLVKMRSLTFISEVIEARKAQL</sequence>
<organism evidence="1 2">
    <name type="scientific">Sphagnum troendelagicum</name>
    <dbReference type="NCBI Taxonomy" id="128251"/>
    <lineage>
        <taxon>Eukaryota</taxon>
        <taxon>Viridiplantae</taxon>
        <taxon>Streptophyta</taxon>
        <taxon>Embryophyta</taxon>
        <taxon>Bryophyta</taxon>
        <taxon>Sphagnophytina</taxon>
        <taxon>Sphagnopsida</taxon>
        <taxon>Sphagnales</taxon>
        <taxon>Sphagnaceae</taxon>
        <taxon>Sphagnum</taxon>
    </lineage>
</organism>
<reference evidence="1" key="1">
    <citation type="submission" date="2024-02" db="EMBL/GenBank/DDBJ databases">
        <authorList>
            <consortium name="ELIXIR-Norway"/>
            <consortium name="Elixir Norway"/>
        </authorList>
    </citation>
    <scope>NUCLEOTIDE SEQUENCE</scope>
</reference>
<name>A0ABP0UDR7_9BRYO</name>
<dbReference type="EMBL" id="OZ019895">
    <property type="protein sequence ID" value="CAK9219299.1"/>
    <property type="molecule type" value="Genomic_DNA"/>
</dbReference>
<evidence type="ECO:0000313" key="1">
    <source>
        <dbReference type="EMBL" id="CAK9219299.1"/>
    </source>
</evidence>
<dbReference type="Proteomes" id="UP001497512">
    <property type="component" value="Chromosome 3"/>
</dbReference>
<keyword evidence="2" id="KW-1185">Reference proteome</keyword>
<protein>
    <submittedName>
        <fullName evidence="1">Uncharacterized protein</fullName>
    </submittedName>
</protein>
<proteinExistence type="predicted"/>
<gene>
    <name evidence="1" type="ORF">CSSPTR1EN2_LOCUS14415</name>
</gene>
<evidence type="ECO:0000313" key="2">
    <source>
        <dbReference type="Proteomes" id="UP001497512"/>
    </source>
</evidence>